<comment type="caution">
    <text evidence="2">The sequence shown here is derived from an EMBL/GenBank/DDBJ whole genome shotgun (WGS) entry which is preliminary data.</text>
</comment>
<reference evidence="2" key="1">
    <citation type="submission" date="2023-11" db="EMBL/GenBank/DDBJ databases">
        <authorList>
            <person name="De Vega J J."/>
            <person name="De Vega J J."/>
        </authorList>
    </citation>
    <scope>NUCLEOTIDE SEQUENCE</scope>
</reference>
<dbReference type="EMBL" id="CAVNYO010000001">
    <property type="protein sequence ID" value="CAK5261819.1"/>
    <property type="molecule type" value="Genomic_DNA"/>
</dbReference>
<feature type="compositionally biased region" description="Low complexity" evidence="1">
    <location>
        <begin position="420"/>
        <end position="434"/>
    </location>
</feature>
<sequence length="452" mass="51375">MKYLEPLIADWFKSTIERADELSKRFNKKPRYFLDHFFQGGARMVNHQEKVNPFNAFKAFKAKEIREGRAIGLLFSTLSQGFIEEYRQLSDEEKEKLRTDYTAIKQESMAVKRDTPRARSQDVSNVVRNMIMLVQALSYRVGVEGFFCIVRNSTDFYMEPQWFFTTQELERYMPIAVGQKWDLATVGAKVEAFAVAGCDTMRLLRTSKQKCDFLKVEIREFVNVGLREITKLPKAVMQYVHYREDIVVSLGVKLIGWTAGDIVNPSNLSTSVSVLTELRDAFRKGDARWVKLTREERQEEREQWDADVEAGIVIPKSREQRSDKGKKRKRHEPADSENREDDEDGVLPGSNEPGPQVEEPGEGDVEEEPPAKRSRRSAKSNGKRANAEKENMSVQPKKGNRARDDKTTRQAIARQKGRRSANSSAIAADSDVSDPTAPAQVPPPFTATAGSQ</sequence>
<feature type="compositionally biased region" description="Acidic residues" evidence="1">
    <location>
        <begin position="359"/>
        <end position="368"/>
    </location>
</feature>
<gene>
    <name evidence="2" type="ORF">MYCIT1_LOCUS35</name>
</gene>
<evidence type="ECO:0000313" key="3">
    <source>
        <dbReference type="Proteomes" id="UP001295794"/>
    </source>
</evidence>
<dbReference type="Proteomes" id="UP001295794">
    <property type="component" value="Unassembled WGS sequence"/>
</dbReference>
<keyword evidence="3" id="KW-1185">Reference proteome</keyword>
<proteinExistence type="predicted"/>
<protein>
    <submittedName>
        <fullName evidence="2">Uncharacterized protein</fullName>
    </submittedName>
</protein>
<evidence type="ECO:0000313" key="2">
    <source>
        <dbReference type="EMBL" id="CAK5261819.1"/>
    </source>
</evidence>
<name>A0AAD2JU01_9AGAR</name>
<feature type="compositionally biased region" description="Basic residues" evidence="1">
    <location>
        <begin position="372"/>
        <end position="382"/>
    </location>
</feature>
<organism evidence="2 3">
    <name type="scientific">Mycena citricolor</name>
    <dbReference type="NCBI Taxonomy" id="2018698"/>
    <lineage>
        <taxon>Eukaryota</taxon>
        <taxon>Fungi</taxon>
        <taxon>Dikarya</taxon>
        <taxon>Basidiomycota</taxon>
        <taxon>Agaricomycotina</taxon>
        <taxon>Agaricomycetes</taxon>
        <taxon>Agaricomycetidae</taxon>
        <taxon>Agaricales</taxon>
        <taxon>Marasmiineae</taxon>
        <taxon>Mycenaceae</taxon>
        <taxon>Mycena</taxon>
    </lineage>
</organism>
<evidence type="ECO:0000256" key="1">
    <source>
        <dbReference type="SAM" id="MobiDB-lite"/>
    </source>
</evidence>
<feature type="region of interest" description="Disordered" evidence="1">
    <location>
        <begin position="311"/>
        <end position="452"/>
    </location>
</feature>
<dbReference type="AlphaFoldDB" id="A0AAD2JU01"/>
<accession>A0AAD2JU01</accession>